<proteinExistence type="predicted"/>
<dbReference type="AlphaFoldDB" id="A0A0H3L1I2"/>
<keyword evidence="5" id="KW-0598">Phosphotransferase system</keyword>
<dbReference type="eggNOG" id="COG1762">
    <property type="taxonomic scope" value="Bacteria"/>
</dbReference>
<dbReference type="KEGG" id="paj:PAJ_1645"/>
<dbReference type="PANTHER" id="PTHR47738">
    <property type="entry name" value="PTS SYSTEM FRUCTOSE-LIKE EIIA COMPONENT-RELATED"/>
    <property type="match status" value="1"/>
</dbReference>
<name>A0A0H3L1I2_PANAA</name>
<keyword evidence="2" id="KW-0597">Phosphoprotein</keyword>
<dbReference type="RefSeq" id="WP_014593972.1">
    <property type="nucleotide sequence ID" value="NC_017531.2"/>
</dbReference>
<evidence type="ECO:0000256" key="1">
    <source>
        <dbReference type="ARBA" id="ARBA00022448"/>
    </source>
</evidence>
<dbReference type="Proteomes" id="UP000006690">
    <property type="component" value="Chromosome"/>
</dbReference>
<evidence type="ECO:0000256" key="5">
    <source>
        <dbReference type="ARBA" id="ARBA00022683"/>
    </source>
</evidence>
<evidence type="ECO:0000313" key="8">
    <source>
        <dbReference type="Proteomes" id="UP000006690"/>
    </source>
</evidence>
<dbReference type="PANTHER" id="PTHR47738:SF1">
    <property type="entry name" value="NITROGEN REGULATORY PROTEIN"/>
    <property type="match status" value="1"/>
</dbReference>
<dbReference type="PATRIC" id="fig|932677.3.peg.1924"/>
<dbReference type="GO" id="GO:0009401">
    <property type="term" value="P:phosphoenolpyruvate-dependent sugar phosphotransferase system"/>
    <property type="evidence" value="ECO:0007669"/>
    <property type="project" value="UniProtKB-KW"/>
</dbReference>
<dbReference type="EMBL" id="AP012032">
    <property type="protein sequence ID" value="BAK11725.1"/>
    <property type="molecule type" value="Genomic_DNA"/>
</dbReference>
<sequence>MLIDRESIFLNKAFTSKDEVFDFIASHAVAQGWALSADDIKTDLWQREHEYSTGFESQIAMPHAKTDNVIKAGVIFIRLNDAIEWQSLDGEPIKIIFALLVPKYGASLLHLKIINALASQIVDDDFRRALFTLENRDALFQFMVQRIQFKEEA</sequence>
<organism evidence="7 8">
    <name type="scientific">Pantoea ananatis (strain AJ13355)</name>
    <dbReference type="NCBI Taxonomy" id="932677"/>
    <lineage>
        <taxon>Bacteria</taxon>
        <taxon>Pseudomonadati</taxon>
        <taxon>Pseudomonadota</taxon>
        <taxon>Gammaproteobacteria</taxon>
        <taxon>Enterobacterales</taxon>
        <taxon>Erwiniaceae</taxon>
        <taxon>Pantoea</taxon>
    </lineage>
</organism>
<keyword evidence="1" id="KW-0813">Transport</keyword>
<gene>
    <name evidence="7" type="primary">fryA</name>
    <name evidence="7" type="ordered locus">PAJ_1645</name>
</gene>
<reference evidence="8" key="1">
    <citation type="journal article" date="2012" name="Appl. Microbiol. Biotechnol.">
        <title>The complete genome sequence of Pantoea ananatis AJ13355, an organism with great biotechnological potential.</title>
        <authorList>
            <person name="Hara Y."/>
            <person name="Kadotani N."/>
            <person name="Izui H."/>
            <person name="Katashkina J.I."/>
            <person name="Kuvaeva T.M."/>
            <person name="Andreeva I.G."/>
            <person name="Golubeva L.I."/>
            <person name="Malko D.B."/>
            <person name="Makeev V.J."/>
            <person name="Mashko S.V."/>
            <person name="Kozlov Y.I."/>
        </authorList>
    </citation>
    <scope>NUCLEOTIDE SEQUENCE [LARGE SCALE GENOMIC DNA]</scope>
    <source>
        <strain evidence="8">AJ13355</strain>
    </source>
</reference>
<dbReference type="CDD" id="cd00211">
    <property type="entry name" value="PTS_IIA_fru"/>
    <property type="match status" value="1"/>
</dbReference>
<evidence type="ECO:0000256" key="2">
    <source>
        <dbReference type="ARBA" id="ARBA00022553"/>
    </source>
</evidence>
<dbReference type="GO" id="GO:0030295">
    <property type="term" value="F:protein kinase activator activity"/>
    <property type="evidence" value="ECO:0007669"/>
    <property type="project" value="TreeGrafter"/>
</dbReference>
<evidence type="ECO:0000256" key="4">
    <source>
        <dbReference type="ARBA" id="ARBA00022679"/>
    </source>
</evidence>
<dbReference type="InterPro" id="IPR016152">
    <property type="entry name" value="PTrfase/Anion_transptr"/>
</dbReference>
<dbReference type="PROSITE" id="PS51094">
    <property type="entry name" value="PTS_EIIA_TYPE_2"/>
    <property type="match status" value="1"/>
</dbReference>
<accession>A0A0H3L1I2</accession>
<feature type="domain" description="PTS EIIA type-2" evidence="6">
    <location>
        <begin position="1"/>
        <end position="146"/>
    </location>
</feature>
<dbReference type="OrthoDB" id="95460at2"/>
<dbReference type="HOGENOM" id="CLU_072531_5_1_6"/>
<dbReference type="Gene3D" id="3.40.930.10">
    <property type="entry name" value="Mannitol-specific EII, Chain A"/>
    <property type="match status" value="1"/>
</dbReference>
<dbReference type="Pfam" id="PF00359">
    <property type="entry name" value="PTS_EIIA_2"/>
    <property type="match status" value="1"/>
</dbReference>
<dbReference type="GO" id="GO:0008982">
    <property type="term" value="F:protein-N(PI)-phosphohistidine-sugar phosphotransferase activity"/>
    <property type="evidence" value="ECO:0007669"/>
    <property type="project" value="InterPro"/>
</dbReference>
<keyword evidence="3" id="KW-0762">Sugar transport</keyword>
<evidence type="ECO:0000259" key="6">
    <source>
        <dbReference type="PROSITE" id="PS51094"/>
    </source>
</evidence>
<dbReference type="SUPFAM" id="SSF55804">
    <property type="entry name" value="Phoshotransferase/anion transport protein"/>
    <property type="match status" value="1"/>
</dbReference>
<evidence type="ECO:0000313" key="7">
    <source>
        <dbReference type="EMBL" id="BAK11725.1"/>
    </source>
</evidence>
<protein>
    <submittedName>
        <fullName evidence="7">Multiphosphoryl transfer protein FryA</fullName>
    </submittedName>
</protein>
<dbReference type="InterPro" id="IPR004715">
    <property type="entry name" value="PTS_IIA_fruc"/>
</dbReference>
<dbReference type="InterPro" id="IPR051541">
    <property type="entry name" value="PTS_SugarTrans_NitroReg"/>
</dbReference>
<evidence type="ECO:0000256" key="3">
    <source>
        <dbReference type="ARBA" id="ARBA00022597"/>
    </source>
</evidence>
<dbReference type="InterPro" id="IPR002178">
    <property type="entry name" value="PTS_EIIA_type-2_dom"/>
</dbReference>
<dbReference type="GO" id="GO:0016020">
    <property type="term" value="C:membrane"/>
    <property type="evidence" value="ECO:0007669"/>
    <property type="project" value="InterPro"/>
</dbReference>
<dbReference type="NCBIfam" id="TIGR00848">
    <property type="entry name" value="fruA"/>
    <property type="match status" value="1"/>
</dbReference>
<keyword evidence="4" id="KW-0808">Transferase</keyword>